<dbReference type="InterPro" id="IPR001810">
    <property type="entry name" value="F-box_dom"/>
</dbReference>
<dbReference type="PANTHER" id="PTHR35546">
    <property type="entry name" value="F-BOX PROTEIN INTERACTION DOMAIN PROTEIN-RELATED"/>
    <property type="match status" value="1"/>
</dbReference>
<dbReference type="Proteomes" id="UP000245207">
    <property type="component" value="Unassembled WGS sequence"/>
</dbReference>
<keyword evidence="4" id="KW-1185">Reference proteome</keyword>
<name>A0A2U1L823_ARTAN</name>
<dbReference type="EMBL" id="PKPP01010924">
    <property type="protein sequence ID" value="PWA45136.1"/>
    <property type="molecule type" value="Genomic_DNA"/>
</dbReference>
<comment type="caution">
    <text evidence="3">The sequence shown here is derived from an EMBL/GenBank/DDBJ whole genome shotgun (WGS) entry which is preliminary data.</text>
</comment>
<protein>
    <submittedName>
        <fullName evidence="3">F-box family protein</fullName>
    </submittedName>
</protein>
<dbReference type="AlphaFoldDB" id="A0A2U1L823"/>
<evidence type="ECO:0000313" key="3">
    <source>
        <dbReference type="EMBL" id="PWA45136.1"/>
    </source>
</evidence>
<dbReference type="NCBIfam" id="TIGR01640">
    <property type="entry name" value="F_box_assoc_1"/>
    <property type="match status" value="1"/>
</dbReference>
<gene>
    <name evidence="3" type="ORF">CTI12_AA519850</name>
</gene>
<evidence type="ECO:0000259" key="2">
    <source>
        <dbReference type="Pfam" id="PF07734"/>
    </source>
</evidence>
<proteinExistence type="predicted"/>
<dbReference type="Pfam" id="PF07734">
    <property type="entry name" value="FBA_1"/>
    <property type="match status" value="1"/>
</dbReference>
<sequence>MVNTRGKIRKTQHTRKTLFSQTSITESDHQSTDSGALVGSNEELLTEILLRLPVTSVLRFKSVSKHWLSLLSHRHFTKLYDKNSNSPGLFVRGLYVPFDVENKRTPPIRKLDFVYDLKGLRIVQSCNGLLLCCSDLGHQRARKYYVFNPTTKQFAIIPSVPGGTDVRKTIRFMGLAYNKEDCVHYKVLCIRRAKSNGVWFQNGDQDLFQIQIYSSDTGKWKILNDSFSTDYYTSFYSGVYWNGAIHWAPSCLDPLYFKLDVEHLEKLPLPPPLPGRVASFEGYFNEDTPIYFGESRGHLHMVLTAHDESYLHLIVYEMSSDHSGWFIKYQVDLDELPDVYPEMIQCSYLDRSSRHYYEFEVLDVVRGENEENSTFMVVRIPGKIIRYNVFDKSFNQIYDLRKVFYGYIGNSEVHRYTEAITYF</sequence>
<dbReference type="Pfam" id="PF00646">
    <property type="entry name" value="F-box"/>
    <property type="match status" value="1"/>
</dbReference>
<feature type="domain" description="F-box associated beta-propeller type 1" evidence="2">
    <location>
        <begin position="122"/>
        <end position="248"/>
    </location>
</feature>
<dbReference type="PANTHER" id="PTHR35546:SF127">
    <property type="entry name" value="F-BOX DOMAIN-CONTAINING PROTEIN"/>
    <property type="match status" value="1"/>
</dbReference>
<accession>A0A2U1L823</accession>
<dbReference type="SUPFAM" id="SSF81383">
    <property type="entry name" value="F-box domain"/>
    <property type="match status" value="1"/>
</dbReference>
<dbReference type="InterPro" id="IPR036047">
    <property type="entry name" value="F-box-like_dom_sf"/>
</dbReference>
<dbReference type="InterPro" id="IPR006527">
    <property type="entry name" value="F-box-assoc_dom_typ1"/>
</dbReference>
<dbReference type="CDD" id="cd22157">
    <property type="entry name" value="F-box_AtFBW1-like"/>
    <property type="match status" value="1"/>
</dbReference>
<feature type="domain" description="F-box" evidence="1">
    <location>
        <begin position="42"/>
        <end position="78"/>
    </location>
</feature>
<dbReference type="InterPro" id="IPR017451">
    <property type="entry name" value="F-box-assoc_interact_dom"/>
</dbReference>
<dbReference type="OrthoDB" id="605328at2759"/>
<dbReference type="Gene3D" id="1.20.1280.50">
    <property type="match status" value="1"/>
</dbReference>
<reference evidence="3 4" key="1">
    <citation type="journal article" date="2018" name="Mol. Plant">
        <title>The genome of Artemisia annua provides insight into the evolution of Asteraceae family and artemisinin biosynthesis.</title>
        <authorList>
            <person name="Shen Q."/>
            <person name="Zhang L."/>
            <person name="Liao Z."/>
            <person name="Wang S."/>
            <person name="Yan T."/>
            <person name="Shi P."/>
            <person name="Liu M."/>
            <person name="Fu X."/>
            <person name="Pan Q."/>
            <person name="Wang Y."/>
            <person name="Lv Z."/>
            <person name="Lu X."/>
            <person name="Zhang F."/>
            <person name="Jiang W."/>
            <person name="Ma Y."/>
            <person name="Chen M."/>
            <person name="Hao X."/>
            <person name="Li L."/>
            <person name="Tang Y."/>
            <person name="Lv G."/>
            <person name="Zhou Y."/>
            <person name="Sun X."/>
            <person name="Brodelius P.E."/>
            <person name="Rose J.K.C."/>
            <person name="Tang K."/>
        </authorList>
    </citation>
    <scope>NUCLEOTIDE SEQUENCE [LARGE SCALE GENOMIC DNA]</scope>
    <source>
        <strain evidence="4">cv. Huhao1</strain>
        <tissue evidence="3">Leaf</tissue>
    </source>
</reference>
<evidence type="ECO:0000313" key="4">
    <source>
        <dbReference type="Proteomes" id="UP000245207"/>
    </source>
</evidence>
<evidence type="ECO:0000259" key="1">
    <source>
        <dbReference type="Pfam" id="PF00646"/>
    </source>
</evidence>
<dbReference type="STRING" id="35608.A0A2U1L823"/>
<organism evidence="3 4">
    <name type="scientific">Artemisia annua</name>
    <name type="common">Sweet wormwood</name>
    <dbReference type="NCBI Taxonomy" id="35608"/>
    <lineage>
        <taxon>Eukaryota</taxon>
        <taxon>Viridiplantae</taxon>
        <taxon>Streptophyta</taxon>
        <taxon>Embryophyta</taxon>
        <taxon>Tracheophyta</taxon>
        <taxon>Spermatophyta</taxon>
        <taxon>Magnoliopsida</taxon>
        <taxon>eudicotyledons</taxon>
        <taxon>Gunneridae</taxon>
        <taxon>Pentapetalae</taxon>
        <taxon>asterids</taxon>
        <taxon>campanulids</taxon>
        <taxon>Asterales</taxon>
        <taxon>Asteraceae</taxon>
        <taxon>Asteroideae</taxon>
        <taxon>Anthemideae</taxon>
        <taxon>Artemisiinae</taxon>
        <taxon>Artemisia</taxon>
    </lineage>
</organism>
<dbReference type="InterPro" id="IPR055290">
    <property type="entry name" value="At3g26010-like"/>
</dbReference>